<evidence type="ECO:0000256" key="2">
    <source>
        <dbReference type="SAM" id="Phobius"/>
    </source>
</evidence>
<gene>
    <name evidence="3" type="ORF">AALT52_01880</name>
</gene>
<name>A0ABV4DQC5_9LACO</name>
<dbReference type="Proteomes" id="UP001565236">
    <property type="component" value="Unassembled WGS sequence"/>
</dbReference>
<organism evidence="3 4">
    <name type="scientific">Ligilactobacillus faecis</name>
    <dbReference type="NCBI Taxonomy" id="762833"/>
    <lineage>
        <taxon>Bacteria</taxon>
        <taxon>Bacillati</taxon>
        <taxon>Bacillota</taxon>
        <taxon>Bacilli</taxon>
        <taxon>Lactobacillales</taxon>
        <taxon>Lactobacillaceae</taxon>
        <taxon>Ligilactobacillus</taxon>
    </lineage>
</organism>
<feature type="compositionally biased region" description="Low complexity" evidence="1">
    <location>
        <begin position="57"/>
        <end position="68"/>
    </location>
</feature>
<keyword evidence="2" id="KW-0472">Membrane</keyword>
<dbReference type="EMBL" id="JBCLUF010000004">
    <property type="protein sequence ID" value="MEY8661647.1"/>
    <property type="molecule type" value="Genomic_DNA"/>
</dbReference>
<feature type="compositionally biased region" description="Low complexity" evidence="1">
    <location>
        <begin position="92"/>
        <end position="106"/>
    </location>
</feature>
<feature type="transmembrane region" description="Helical" evidence="2">
    <location>
        <begin position="7"/>
        <end position="30"/>
    </location>
</feature>
<accession>A0ABV4DQC5</accession>
<keyword evidence="2" id="KW-1133">Transmembrane helix</keyword>
<proteinExistence type="predicted"/>
<protein>
    <recommendedName>
        <fullName evidence="5">Secreted protein</fullName>
    </recommendedName>
</protein>
<feature type="region of interest" description="Disordered" evidence="1">
    <location>
        <begin position="34"/>
        <end position="106"/>
    </location>
</feature>
<evidence type="ECO:0000313" key="3">
    <source>
        <dbReference type="EMBL" id="MEY8661647.1"/>
    </source>
</evidence>
<reference evidence="3 4" key="1">
    <citation type="submission" date="2024-03" db="EMBL/GenBank/DDBJ databases">
        <title>Mouse gut bacterial collection (mGBC) of GemPharmatech.</title>
        <authorList>
            <person name="He Y."/>
            <person name="Dong L."/>
            <person name="Wu D."/>
            <person name="Gao X."/>
            <person name="Lin Z."/>
        </authorList>
    </citation>
    <scope>NUCLEOTIDE SEQUENCE [LARGE SCALE GENOMIC DNA]</scope>
    <source>
        <strain evidence="3 4">15-30</strain>
    </source>
</reference>
<dbReference type="RefSeq" id="WP_369940667.1">
    <property type="nucleotide sequence ID" value="NZ_JBCLUF010000004.1"/>
</dbReference>
<sequence>MKKNNNAIMLILLIVVVVILVAIMGITLPINHAKSSSDDQVEKVSSQATSTAKTINETKNSSSKATTTTEKRIHSSGETSEVSEMRDSENLSSSSSRKIISSSSSSSSEDERVEITVLSNLNVKDLTTRQCNDWGLAAYANRNQLTYRELKDYSVDTQSVNEGKDDEHVEIVVYKNIADTSDEVAVYTIDESGNLKDAKGNIASTLPCKIKSVEK</sequence>
<evidence type="ECO:0008006" key="5">
    <source>
        <dbReference type="Google" id="ProtNLM"/>
    </source>
</evidence>
<evidence type="ECO:0000313" key="4">
    <source>
        <dbReference type="Proteomes" id="UP001565236"/>
    </source>
</evidence>
<comment type="caution">
    <text evidence="3">The sequence shown here is derived from an EMBL/GenBank/DDBJ whole genome shotgun (WGS) entry which is preliminary data.</text>
</comment>
<keyword evidence="4" id="KW-1185">Reference proteome</keyword>
<keyword evidence="2" id="KW-0812">Transmembrane</keyword>
<feature type="compositionally biased region" description="Polar residues" evidence="1">
    <location>
        <begin position="43"/>
        <end position="55"/>
    </location>
</feature>
<evidence type="ECO:0000256" key="1">
    <source>
        <dbReference type="SAM" id="MobiDB-lite"/>
    </source>
</evidence>